<protein>
    <recommendedName>
        <fullName evidence="6">Major facilitator superfamily (MFS) profile domain-containing protein</fullName>
    </recommendedName>
</protein>
<gene>
    <name evidence="7" type="ORF">BJP25_23210</name>
</gene>
<dbReference type="Gene3D" id="1.20.1250.20">
    <property type="entry name" value="MFS general substrate transporter like domains"/>
    <property type="match status" value="1"/>
</dbReference>
<evidence type="ECO:0000256" key="5">
    <source>
        <dbReference type="SAM" id="Phobius"/>
    </source>
</evidence>
<feature type="transmembrane region" description="Helical" evidence="5">
    <location>
        <begin position="275"/>
        <end position="292"/>
    </location>
</feature>
<comment type="subcellular location">
    <subcellularLocation>
        <location evidence="1">Cell membrane</location>
        <topology evidence="1">Multi-pass membrane protein</topology>
    </subcellularLocation>
</comment>
<evidence type="ECO:0000313" key="8">
    <source>
        <dbReference type="Proteomes" id="UP000186040"/>
    </source>
</evidence>
<dbReference type="SUPFAM" id="SSF103473">
    <property type="entry name" value="MFS general substrate transporter"/>
    <property type="match status" value="1"/>
</dbReference>
<feature type="transmembrane region" description="Helical" evidence="5">
    <location>
        <begin position="210"/>
        <end position="234"/>
    </location>
</feature>
<evidence type="ECO:0000256" key="4">
    <source>
        <dbReference type="ARBA" id="ARBA00023136"/>
    </source>
</evidence>
<dbReference type="RefSeq" id="WP_075976121.1">
    <property type="nucleotide sequence ID" value="NZ_MKQR01000017.1"/>
</dbReference>
<dbReference type="GO" id="GO:0022857">
    <property type="term" value="F:transmembrane transporter activity"/>
    <property type="evidence" value="ECO:0007669"/>
    <property type="project" value="InterPro"/>
</dbReference>
<dbReference type="EMBL" id="MKQR01000017">
    <property type="protein sequence ID" value="OLR92232.1"/>
    <property type="molecule type" value="Genomic_DNA"/>
</dbReference>
<evidence type="ECO:0000256" key="3">
    <source>
        <dbReference type="ARBA" id="ARBA00022989"/>
    </source>
</evidence>
<dbReference type="AlphaFoldDB" id="A0A1Q9LJK9"/>
<sequence length="395" mass="41178">MNYLRILRREHFFRVLFGSWVGRLPTAMAAVAIPLALRDSGADFVFIGLVAGCFAISSAIAGPVIGRVVDRVGQPKVLVPTALLSAAGYVTIAAAPTAHTAVVVGAVLAGALTPPLEPCLRVLWPSIVDEDELDNAYAVDSAAQEMVFVAGPLVVTLCVAVFAPITALWAQATLTLVGVLVFATAKPSLRWRPEQVGERHWLGPLRKLGLALLLLAPAGIGFAIGTLNVLVVSYAERNPLPGGAPVLLTLNSFASLVGVLIYGAITWTWEPRTRILLFACGLVVGYGMLVLVPGPLAMAGLMLLTGFFLAPMLAAVFGLIGDLAPRGTVTEAFAWLVTLFAAGNSFGAAAVGPLLQRDELHTAAANASYGSVACLVLVILGYRLMKPTPAAVQAA</sequence>
<feature type="transmembrane region" description="Helical" evidence="5">
    <location>
        <begin position="332"/>
        <end position="355"/>
    </location>
</feature>
<organism evidence="7 8">
    <name type="scientific">Actinokineospora bangkokensis</name>
    <dbReference type="NCBI Taxonomy" id="1193682"/>
    <lineage>
        <taxon>Bacteria</taxon>
        <taxon>Bacillati</taxon>
        <taxon>Actinomycetota</taxon>
        <taxon>Actinomycetes</taxon>
        <taxon>Pseudonocardiales</taxon>
        <taxon>Pseudonocardiaceae</taxon>
        <taxon>Actinokineospora</taxon>
    </lineage>
</organism>
<comment type="caution">
    <text evidence="7">The sequence shown here is derived from an EMBL/GenBank/DDBJ whole genome shotgun (WGS) entry which is preliminary data.</text>
</comment>
<dbReference type="Proteomes" id="UP000186040">
    <property type="component" value="Unassembled WGS sequence"/>
</dbReference>
<dbReference type="PANTHER" id="PTHR23542:SF1">
    <property type="entry name" value="MAJOR FACILITATOR SUPERFAMILY (MFS) PROFILE DOMAIN-CONTAINING PROTEIN"/>
    <property type="match status" value="1"/>
</dbReference>
<dbReference type="PROSITE" id="PS50850">
    <property type="entry name" value="MFS"/>
    <property type="match status" value="1"/>
</dbReference>
<dbReference type="OrthoDB" id="5243516at2"/>
<reference evidence="7 8" key="1">
    <citation type="submission" date="2016-10" db="EMBL/GenBank/DDBJ databases">
        <title>The Draft Genome Sequence of Actinokineospora bangkokensis 44EHWT reveals the biosynthetic pathway of antifungal compounds Thailandins with unusual extender unit butylmalonyl-CoA.</title>
        <authorList>
            <person name="Greule A."/>
            <person name="Intra B."/>
            <person name="Flemming S."/>
            <person name="Rommel M.G."/>
            <person name="Panbangred W."/>
            <person name="Bechthold A."/>
        </authorList>
    </citation>
    <scope>NUCLEOTIDE SEQUENCE [LARGE SCALE GENOMIC DNA]</scope>
    <source>
        <strain evidence="7 8">44EHW</strain>
    </source>
</reference>
<keyword evidence="3 5" id="KW-1133">Transmembrane helix</keyword>
<keyword evidence="2 5" id="KW-0812">Transmembrane</keyword>
<keyword evidence="4 5" id="KW-0472">Membrane</keyword>
<feature type="transmembrane region" description="Helical" evidence="5">
    <location>
        <begin position="246"/>
        <end position="268"/>
    </location>
</feature>
<dbReference type="Pfam" id="PF07690">
    <property type="entry name" value="MFS_1"/>
    <property type="match status" value="1"/>
</dbReference>
<feature type="transmembrane region" description="Helical" evidence="5">
    <location>
        <begin position="45"/>
        <end position="65"/>
    </location>
</feature>
<evidence type="ECO:0000259" key="6">
    <source>
        <dbReference type="PROSITE" id="PS50850"/>
    </source>
</evidence>
<dbReference type="InterPro" id="IPR036259">
    <property type="entry name" value="MFS_trans_sf"/>
</dbReference>
<keyword evidence="8" id="KW-1185">Reference proteome</keyword>
<dbReference type="InterPro" id="IPR020846">
    <property type="entry name" value="MFS_dom"/>
</dbReference>
<accession>A0A1Q9LJK9</accession>
<feature type="transmembrane region" description="Helical" evidence="5">
    <location>
        <begin position="12"/>
        <end position="33"/>
    </location>
</feature>
<feature type="transmembrane region" description="Helical" evidence="5">
    <location>
        <begin position="367"/>
        <end position="385"/>
    </location>
</feature>
<evidence type="ECO:0000313" key="7">
    <source>
        <dbReference type="EMBL" id="OLR92232.1"/>
    </source>
</evidence>
<name>A0A1Q9LJK9_9PSEU</name>
<proteinExistence type="predicted"/>
<dbReference type="PANTHER" id="PTHR23542">
    <property type="match status" value="1"/>
</dbReference>
<dbReference type="InterPro" id="IPR011701">
    <property type="entry name" value="MFS"/>
</dbReference>
<evidence type="ECO:0000256" key="1">
    <source>
        <dbReference type="ARBA" id="ARBA00004651"/>
    </source>
</evidence>
<feature type="domain" description="Major facilitator superfamily (MFS) profile" evidence="6">
    <location>
        <begin position="11"/>
        <end position="389"/>
    </location>
</feature>
<feature type="transmembrane region" description="Helical" evidence="5">
    <location>
        <begin position="145"/>
        <end position="163"/>
    </location>
</feature>
<feature type="transmembrane region" description="Helical" evidence="5">
    <location>
        <begin position="298"/>
        <end position="320"/>
    </location>
</feature>
<dbReference type="STRING" id="1193682.BJP25_23210"/>
<evidence type="ECO:0000256" key="2">
    <source>
        <dbReference type="ARBA" id="ARBA00022692"/>
    </source>
</evidence>
<dbReference type="GO" id="GO:0005886">
    <property type="term" value="C:plasma membrane"/>
    <property type="evidence" value="ECO:0007669"/>
    <property type="project" value="UniProtKB-SubCell"/>
</dbReference>